<proteinExistence type="predicted"/>
<dbReference type="AlphaFoldDB" id="A0AAI9XQJ2"/>
<sequence>MLVRPFPTSRLEATHIVTAVCSILKPFLVRSLRSVPSPPLHTSKHFCQCFACRVLAHPLACRHSVSELSHPVFLPFAAPTQALLGGADSRPTQCHFSYCRIALALVTNLWKPARGEACFALRYWENLSPSGLASPDVTRPDRARISETNAGVRDLGMILPLATVVVRATLTSQNPNSEASGEQLNLQNTYDLLCLDVEVYVSQPPVVLCFSNCKKDRHAVDILLSFVVVAIEVLKPLTFALLNCLRT</sequence>
<reference evidence="1" key="1">
    <citation type="submission" date="2016-11" db="EMBL/GenBank/DDBJ databases">
        <title>The genome sequence of Colletotrichum cuscutae.</title>
        <authorList>
            <person name="Baroncelli R."/>
        </authorList>
    </citation>
    <scope>NUCLEOTIDE SEQUENCE</scope>
    <source>
        <strain evidence="1">IMI 304802</strain>
    </source>
</reference>
<gene>
    <name evidence="1" type="ORF">CCUS01_10023</name>
</gene>
<evidence type="ECO:0000313" key="2">
    <source>
        <dbReference type="Proteomes" id="UP001239213"/>
    </source>
</evidence>
<comment type="caution">
    <text evidence="1">The sequence shown here is derived from an EMBL/GenBank/DDBJ whole genome shotgun (WGS) entry which is preliminary data.</text>
</comment>
<protein>
    <submittedName>
        <fullName evidence="1">Uncharacterized protein</fullName>
    </submittedName>
</protein>
<keyword evidence="2" id="KW-1185">Reference proteome</keyword>
<evidence type="ECO:0000313" key="1">
    <source>
        <dbReference type="EMBL" id="KAK1456276.1"/>
    </source>
</evidence>
<dbReference type="EMBL" id="MPDP01000286">
    <property type="protein sequence ID" value="KAK1456276.1"/>
    <property type="molecule type" value="Genomic_DNA"/>
</dbReference>
<organism evidence="1 2">
    <name type="scientific">Colletotrichum cuscutae</name>
    <dbReference type="NCBI Taxonomy" id="1209917"/>
    <lineage>
        <taxon>Eukaryota</taxon>
        <taxon>Fungi</taxon>
        <taxon>Dikarya</taxon>
        <taxon>Ascomycota</taxon>
        <taxon>Pezizomycotina</taxon>
        <taxon>Sordariomycetes</taxon>
        <taxon>Hypocreomycetidae</taxon>
        <taxon>Glomerellales</taxon>
        <taxon>Glomerellaceae</taxon>
        <taxon>Colletotrichum</taxon>
        <taxon>Colletotrichum acutatum species complex</taxon>
    </lineage>
</organism>
<name>A0AAI9XQJ2_9PEZI</name>
<dbReference type="Proteomes" id="UP001239213">
    <property type="component" value="Unassembled WGS sequence"/>
</dbReference>
<accession>A0AAI9XQJ2</accession>